<sequence>MEAITILTKFWGWYLIIFFLILTLRPARIKQIFNDLKNERFRFIVSFLAIIIGLINILLYNEWVANWTYIITAFGWIALFIGLALFILPKQAVDTLIRLNIKFVQLVYMLLFLTGLFLLNMAYIIVPV</sequence>
<feature type="transmembrane region" description="Helical" evidence="1">
    <location>
        <begin position="106"/>
        <end position="126"/>
    </location>
</feature>
<dbReference type="Proteomes" id="UP000317332">
    <property type="component" value="Unassembled WGS sequence"/>
</dbReference>
<evidence type="ECO:0000256" key="1">
    <source>
        <dbReference type="SAM" id="Phobius"/>
    </source>
</evidence>
<feature type="transmembrane region" description="Helical" evidence="1">
    <location>
        <begin position="12"/>
        <end position="29"/>
    </location>
</feature>
<feature type="transmembrane region" description="Helical" evidence="1">
    <location>
        <begin position="67"/>
        <end position="86"/>
    </location>
</feature>
<protein>
    <submittedName>
        <fullName evidence="2">Uncharacterized protein</fullName>
    </submittedName>
</protein>
<proteinExistence type="predicted"/>
<accession>A0A506PK69</accession>
<dbReference type="EMBL" id="VHIQ01000004">
    <property type="protein sequence ID" value="TPV33492.1"/>
    <property type="molecule type" value="Genomic_DNA"/>
</dbReference>
<dbReference type="OrthoDB" id="2915162at2"/>
<organism evidence="2 3">
    <name type="scientific">Paucihalobacter ruber</name>
    <dbReference type="NCBI Taxonomy" id="2567861"/>
    <lineage>
        <taxon>Bacteria</taxon>
        <taxon>Pseudomonadati</taxon>
        <taxon>Bacteroidota</taxon>
        <taxon>Flavobacteriia</taxon>
        <taxon>Flavobacteriales</taxon>
        <taxon>Flavobacteriaceae</taxon>
        <taxon>Paucihalobacter</taxon>
    </lineage>
</organism>
<name>A0A506PK69_9FLAO</name>
<reference evidence="2 3" key="1">
    <citation type="submission" date="2019-06" db="EMBL/GenBank/DDBJ databases">
        <title>Flavobacteriaceae Paucihalobacterium erythroidium CWB-1, complete genome.</title>
        <authorList>
            <person name="Wu S."/>
        </authorList>
    </citation>
    <scope>NUCLEOTIDE SEQUENCE [LARGE SCALE GENOMIC DNA]</scope>
    <source>
        <strain evidence="2 3">CWB-1</strain>
    </source>
</reference>
<gene>
    <name evidence="2" type="ORF">FJ651_10440</name>
</gene>
<dbReference type="AlphaFoldDB" id="A0A506PK69"/>
<keyword evidence="1" id="KW-1133">Transmembrane helix</keyword>
<evidence type="ECO:0000313" key="3">
    <source>
        <dbReference type="Proteomes" id="UP000317332"/>
    </source>
</evidence>
<comment type="caution">
    <text evidence="2">The sequence shown here is derived from an EMBL/GenBank/DDBJ whole genome shotgun (WGS) entry which is preliminary data.</text>
</comment>
<keyword evidence="3" id="KW-1185">Reference proteome</keyword>
<dbReference type="RefSeq" id="WP_140990454.1">
    <property type="nucleotide sequence ID" value="NZ_VHIQ01000004.1"/>
</dbReference>
<evidence type="ECO:0000313" key="2">
    <source>
        <dbReference type="EMBL" id="TPV33492.1"/>
    </source>
</evidence>
<feature type="transmembrane region" description="Helical" evidence="1">
    <location>
        <begin position="41"/>
        <end position="61"/>
    </location>
</feature>
<keyword evidence="1" id="KW-0812">Transmembrane</keyword>
<keyword evidence="1" id="KW-0472">Membrane</keyword>